<reference evidence="2 3" key="1">
    <citation type="journal article" date="2022" name="G3 (Bethesda)">
        <title>Whole-genome sequence and methylome profiling of the almond [Prunus dulcis (Mill.) D.A. Webb] cultivar 'Nonpareil'.</title>
        <authorList>
            <person name="D'Amico-Willman K.M."/>
            <person name="Ouma W.Z."/>
            <person name="Meulia T."/>
            <person name="Sideli G.M."/>
            <person name="Gradziel T.M."/>
            <person name="Fresnedo-Ramirez J."/>
        </authorList>
    </citation>
    <scope>NUCLEOTIDE SEQUENCE [LARGE SCALE GENOMIC DNA]</scope>
    <source>
        <strain evidence="2">Clone GOH B32 T37-40</strain>
    </source>
</reference>
<keyword evidence="1" id="KW-0812">Transmembrane</keyword>
<comment type="caution">
    <text evidence="2">The sequence shown here is derived from an EMBL/GenBank/DDBJ whole genome shotgun (WGS) entry which is preliminary data.</text>
</comment>
<evidence type="ECO:0000313" key="2">
    <source>
        <dbReference type="EMBL" id="KAI5331706.1"/>
    </source>
</evidence>
<sequence>MDILFERALALKACVLSREAMQTRAMWLAFLHLILSVSIAVQAPVGSLFKAWYLVAPLTAKRCPLLAIVIKYLVSWVLDLVPKRYGDTVKRVPSGDVPFELCYEVLKQEAFQGFPVITFHLQNNADIILDAESAFLIGKEDCFRSS</sequence>
<dbReference type="Gene3D" id="2.40.70.10">
    <property type="entry name" value="Acid Proteases"/>
    <property type="match status" value="1"/>
</dbReference>
<dbReference type="EMBL" id="JAJFAZ020000004">
    <property type="protein sequence ID" value="KAI5331706.1"/>
    <property type="molecule type" value="Genomic_DNA"/>
</dbReference>
<proteinExistence type="predicted"/>
<feature type="transmembrane region" description="Helical" evidence="1">
    <location>
        <begin position="65"/>
        <end position="81"/>
    </location>
</feature>
<dbReference type="Proteomes" id="UP001054821">
    <property type="component" value="Chromosome 4"/>
</dbReference>
<evidence type="ECO:0000256" key="1">
    <source>
        <dbReference type="SAM" id="Phobius"/>
    </source>
</evidence>
<gene>
    <name evidence="2" type="ORF">L3X38_021832</name>
</gene>
<keyword evidence="3" id="KW-1185">Reference proteome</keyword>
<name>A0AAD4VVT1_PRUDU</name>
<organism evidence="2 3">
    <name type="scientific">Prunus dulcis</name>
    <name type="common">Almond</name>
    <name type="synonym">Amygdalus dulcis</name>
    <dbReference type="NCBI Taxonomy" id="3755"/>
    <lineage>
        <taxon>Eukaryota</taxon>
        <taxon>Viridiplantae</taxon>
        <taxon>Streptophyta</taxon>
        <taxon>Embryophyta</taxon>
        <taxon>Tracheophyta</taxon>
        <taxon>Spermatophyta</taxon>
        <taxon>Magnoliopsida</taxon>
        <taxon>eudicotyledons</taxon>
        <taxon>Gunneridae</taxon>
        <taxon>Pentapetalae</taxon>
        <taxon>rosids</taxon>
        <taxon>fabids</taxon>
        <taxon>Rosales</taxon>
        <taxon>Rosaceae</taxon>
        <taxon>Amygdaloideae</taxon>
        <taxon>Amygdaleae</taxon>
        <taxon>Prunus</taxon>
    </lineage>
</organism>
<keyword evidence="1" id="KW-0472">Membrane</keyword>
<evidence type="ECO:0000313" key="3">
    <source>
        <dbReference type="Proteomes" id="UP001054821"/>
    </source>
</evidence>
<keyword evidence="1" id="KW-1133">Transmembrane helix</keyword>
<accession>A0AAD4VVT1</accession>
<dbReference type="AlphaFoldDB" id="A0AAD4VVT1"/>
<dbReference type="InterPro" id="IPR021109">
    <property type="entry name" value="Peptidase_aspartic_dom_sf"/>
</dbReference>
<protein>
    <submittedName>
        <fullName evidence="2">Uncharacterized protein</fullName>
    </submittedName>
</protein>
<feature type="transmembrane region" description="Helical" evidence="1">
    <location>
        <begin position="25"/>
        <end position="45"/>
    </location>
</feature>